<dbReference type="Proteomes" id="UP000789570">
    <property type="component" value="Unassembled WGS sequence"/>
</dbReference>
<evidence type="ECO:0000259" key="2">
    <source>
        <dbReference type="Pfam" id="PF15535"/>
    </source>
</evidence>
<sequence>MAFIFTTLLQVLVEEVVEVAVVATAVAATTVVAFKAIEIGGRTINYLLDGITSEERQLLLKKGYSDKTSCFTLDNLKNIICYAKAPGKPTEKNGYEKPKNWDGKLKKAPKSNRKGYPDRKGSVWVPTGENSDNPNSHGGPHWDVEHPDGSYDNVYPDGKVRPGKR</sequence>
<feature type="domain" description="Toxin 37-like C-terminal" evidence="2">
    <location>
        <begin position="83"/>
        <end position="158"/>
    </location>
</feature>
<dbReference type="InterPro" id="IPR029108">
    <property type="entry name" value="Ntox37-like_C"/>
</dbReference>
<feature type="region of interest" description="Disordered" evidence="1">
    <location>
        <begin position="86"/>
        <end position="165"/>
    </location>
</feature>
<dbReference type="Pfam" id="PF15535">
    <property type="entry name" value="Ntox37"/>
    <property type="match status" value="1"/>
</dbReference>
<reference evidence="3" key="1">
    <citation type="submission" date="2021-06" db="EMBL/GenBank/DDBJ databases">
        <authorList>
            <person name="Kallberg Y."/>
            <person name="Tangrot J."/>
            <person name="Rosling A."/>
        </authorList>
    </citation>
    <scope>NUCLEOTIDE SEQUENCE</scope>
    <source>
        <strain evidence="3">UK204</strain>
    </source>
</reference>
<keyword evidence="4" id="KW-1185">Reference proteome</keyword>
<dbReference type="AlphaFoldDB" id="A0A9N8YVL6"/>
<accession>A0A9N8YVL6</accession>
<proteinExistence type="predicted"/>
<dbReference type="OrthoDB" id="2440655at2759"/>
<feature type="compositionally biased region" description="Basic and acidic residues" evidence="1">
    <location>
        <begin position="89"/>
        <end position="105"/>
    </location>
</feature>
<comment type="caution">
    <text evidence="3">The sequence shown here is derived from an EMBL/GenBank/DDBJ whole genome shotgun (WGS) entry which is preliminary data.</text>
</comment>
<feature type="compositionally biased region" description="Basic and acidic residues" evidence="1">
    <location>
        <begin position="140"/>
        <end position="149"/>
    </location>
</feature>
<dbReference type="EMBL" id="CAJVPQ010000160">
    <property type="protein sequence ID" value="CAG8452298.1"/>
    <property type="molecule type" value="Genomic_DNA"/>
</dbReference>
<gene>
    <name evidence="3" type="ORF">FCALED_LOCUS1305</name>
</gene>
<evidence type="ECO:0000256" key="1">
    <source>
        <dbReference type="SAM" id="MobiDB-lite"/>
    </source>
</evidence>
<organism evidence="3 4">
    <name type="scientific">Funneliformis caledonium</name>
    <dbReference type="NCBI Taxonomy" id="1117310"/>
    <lineage>
        <taxon>Eukaryota</taxon>
        <taxon>Fungi</taxon>
        <taxon>Fungi incertae sedis</taxon>
        <taxon>Mucoromycota</taxon>
        <taxon>Glomeromycotina</taxon>
        <taxon>Glomeromycetes</taxon>
        <taxon>Glomerales</taxon>
        <taxon>Glomeraceae</taxon>
        <taxon>Funneliformis</taxon>
    </lineage>
</organism>
<protein>
    <submittedName>
        <fullName evidence="3">4764_t:CDS:1</fullName>
    </submittedName>
</protein>
<evidence type="ECO:0000313" key="4">
    <source>
        <dbReference type="Proteomes" id="UP000789570"/>
    </source>
</evidence>
<evidence type="ECO:0000313" key="3">
    <source>
        <dbReference type="EMBL" id="CAG8452298.1"/>
    </source>
</evidence>
<name>A0A9N8YVL6_9GLOM</name>